<name>Q97LY9_CLOAB</name>
<dbReference type="STRING" id="272562.CA_C0411"/>
<dbReference type="KEGG" id="cac:CA_C0411"/>
<dbReference type="PATRIC" id="fig|272562.8.peg.607"/>
<organism evidence="3 4">
    <name type="scientific">Clostridium acetobutylicum (strain ATCC 824 / DSM 792 / JCM 1419 / IAM 19013 / LMG 5710 / NBRC 13948 / NRRL B-527 / VKM B-1787 / 2291 / W)</name>
    <dbReference type="NCBI Taxonomy" id="272562"/>
    <lineage>
        <taxon>Bacteria</taxon>
        <taxon>Bacillati</taxon>
        <taxon>Bacillota</taxon>
        <taxon>Clostridia</taxon>
        <taxon>Eubacteriales</taxon>
        <taxon>Clostridiaceae</taxon>
        <taxon>Clostridium</taxon>
    </lineage>
</organism>
<dbReference type="AlphaFoldDB" id="Q97LY9"/>
<dbReference type="Gene3D" id="1.10.287.850">
    <property type="entry name" value="HP0062-like domain"/>
    <property type="match status" value="1"/>
</dbReference>
<dbReference type="RefSeq" id="WP_010963733.1">
    <property type="nucleotide sequence ID" value="NC_003030.1"/>
</dbReference>
<dbReference type="DNASU" id="1116594"/>
<dbReference type="NCBIfam" id="TIGR03930">
    <property type="entry name" value="WXG100_ESAT6"/>
    <property type="match status" value="1"/>
</dbReference>
<dbReference type="GeneID" id="44996920"/>
<dbReference type="SMR" id="Q97LY9"/>
<dbReference type="Pfam" id="PF06013">
    <property type="entry name" value="WXG100"/>
    <property type="match status" value="1"/>
</dbReference>
<evidence type="ECO:0000256" key="1">
    <source>
        <dbReference type="RuleBase" id="RU362001"/>
    </source>
</evidence>
<dbReference type="SUPFAM" id="SSF140453">
    <property type="entry name" value="EsxAB dimer-like"/>
    <property type="match status" value="1"/>
</dbReference>
<proteinExistence type="inferred from homology"/>
<dbReference type="HOGENOM" id="CLU_2300828_0_0_9"/>
<evidence type="ECO:0000313" key="4">
    <source>
        <dbReference type="Proteomes" id="UP000000814"/>
    </source>
</evidence>
<dbReference type="InterPro" id="IPR000727">
    <property type="entry name" value="T_SNARE_dom"/>
</dbReference>
<dbReference type="EMBL" id="AE001437">
    <property type="protein sequence ID" value="AAK78391.1"/>
    <property type="molecule type" value="Genomic_DNA"/>
</dbReference>
<evidence type="ECO:0000259" key="2">
    <source>
        <dbReference type="PROSITE" id="PS50192"/>
    </source>
</evidence>
<gene>
    <name evidence="3" type="ordered locus">CA_C0411</name>
</gene>
<comment type="similarity">
    <text evidence="1">Belongs to the WXG100 family.</text>
</comment>
<dbReference type="InterPro" id="IPR036689">
    <property type="entry name" value="ESAT-6-like_sf"/>
</dbReference>
<protein>
    <recommendedName>
        <fullName evidence="1">ESAT-6-like protein</fullName>
    </recommendedName>
</protein>
<accession>Q97LY9</accession>
<feature type="domain" description="T-SNARE coiled-coil homology" evidence="2">
    <location>
        <begin position="1"/>
        <end position="36"/>
    </location>
</feature>
<reference evidence="3 4" key="1">
    <citation type="journal article" date="2001" name="J. Bacteriol.">
        <title>Genome sequence and comparative analysis of the solvent-producing bacterium Clostridium acetobutylicum.</title>
        <authorList>
            <person name="Nolling J."/>
            <person name="Breton G."/>
            <person name="Omelchenko M.V."/>
            <person name="Makarova K.S."/>
            <person name="Zeng Q."/>
            <person name="Gibson R."/>
            <person name="Lee H.M."/>
            <person name="Dubois J."/>
            <person name="Qiu D."/>
            <person name="Hitti J."/>
            <person name="Wolf Y.I."/>
            <person name="Tatusov R.L."/>
            <person name="Sabathe F."/>
            <person name="Doucette-Stamm L."/>
            <person name="Soucaille P."/>
            <person name="Daly M.J."/>
            <person name="Bennett G.N."/>
            <person name="Koonin E.V."/>
            <person name="Smith D.R."/>
        </authorList>
    </citation>
    <scope>NUCLEOTIDE SEQUENCE [LARGE SCALE GENOMIC DNA]</scope>
    <source>
        <strain evidence="4">ATCC 824 / DSM 792 / JCM 1419 / LMG 5710 / VKM B-1787</strain>
    </source>
</reference>
<dbReference type="Proteomes" id="UP000000814">
    <property type="component" value="Chromosome"/>
</dbReference>
<dbReference type="OrthoDB" id="1928723at2"/>
<keyword evidence="4" id="KW-1185">Reference proteome</keyword>
<evidence type="ECO:0000313" key="3">
    <source>
        <dbReference type="EMBL" id="AAK78391.1"/>
    </source>
</evidence>
<dbReference type="InterPro" id="IPR010310">
    <property type="entry name" value="T7SS_ESAT-6-like"/>
</dbReference>
<dbReference type="PIR" id="D96950">
    <property type="entry name" value="D96950"/>
</dbReference>
<dbReference type="PROSITE" id="PS50192">
    <property type="entry name" value="T_SNARE"/>
    <property type="match status" value="1"/>
</dbReference>
<sequence>MAEKIKMQGEQLDSVASNLLNDAKTVQTVLDNLQSKYLQILNDNWEGNSKDKFVDDFQNNTMKLLQNCVNNLNNTGNSLKQIVEMFAETDSSYSSKTDIK</sequence>